<dbReference type="AlphaFoldDB" id="A0AAV2F8X5"/>
<reference evidence="2 3" key="1">
    <citation type="submission" date="2024-04" db="EMBL/GenBank/DDBJ databases">
        <authorList>
            <person name="Fracassetti M."/>
        </authorList>
    </citation>
    <scope>NUCLEOTIDE SEQUENCE [LARGE SCALE GENOMIC DNA]</scope>
</reference>
<dbReference type="Proteomes" id="UP001497516">
    <property type="component" value="Chromosome 6"/>
</dbReference>
<protein>
    <submittedName>
        <fullName evidence="2">Uncharacterized protein</fullName>
    </submittedName>
</protein>
<dbReference type="EMBL" id="OZ034819">
    <property type="protein sequence ID" value="CAL1394482.1"/>
    <property type="molecule type" value="Genomic_DNA"/>
</dbReference>
<evidence type="ECO:0000313" key="3">
    <source>
        <dbReference type="Proteomes" id="UP001497516"/>
    </source>
</evidence>
<keyword evidence="3" id="KW-1185">Reference proteome</keyword>
<gene>
    <name evidence="2" type="ORF">LTRI10_LOCUS34983</name>
</gene>
<evidence type="ECO:0000313" key="2">
    <source>
        <dbReference type="EMBL" id="CAL1394482.1"/>
    </source>
</evidence>
<evidence type="ECO:0000256" key="1">
    <source>
        <dbReference type="SAM" id="MobiDB-lite"/>
    </source>
</evidence>
<feature type="region of interest" description="Disordered" evidence="1">
    <location>
        <begin position="23"/>
        <end position="63"/>
    </location>
</feature>
<organism evidence="2 3">
    <name type="scientific">Linum trigynum</name>
    <dbReference type="NCBI Taxonomy" id="586398"/>
    <lineage>
        <taxon>Eukaryota</taxon>
        <taxon>Viridiplantae</taxon>
        <taxon>Streptophyta</taxon>
        <taxon>Embryophyta</taxon>
        <taxon>Tracheophyta</taxon>
        <taxon>Spermatophyta</taxon>
        <taxon>Magnoliopsida</taxon>
        <taxon>eudicotyledons</taxon>
        <taxon>Gunneridae</taxon>
        <taxon>Pentapetalae</taxon>
        <taxon>rosids</taxon>
        <taxon>fabids</taxon>
        <taxon>Malpighiales</taxon>
        <taxon>Linaceae</taxon>
        <taxon>Linum</taxon>
    </lineage>
</organism>
<proteinExistence type="predicted"/>
<accession>A0AAV2F8X5</accession>
<sequence length="94" mass="10200">MSAVASSASGVIRAAVAPALVEHDPEVPPAAKHPPAHAPNRRRRPVLQRPAQQPPPLGASDPLVQRVDHLETSFMGFSSRLERQSDILELMARR</sequence>
<name>A0AAV2F8X5_9ROSI</name>